<evidence type="ECO:0000256" key="1">
    <source>
        <dbReference type="SAM" id="MobiDB-lite"/>
    </source>
</evidence>
<name>A0A7W4K0D7_9PROT</name>
<dbReference type="EMBL" id="JABEQP010000006">
    <property type="protein sequence ID" value="MBB2198061.1"/>
    <property type="molecule type" value="Genomic_DNA"/>
</dbReference>
<dbReference type="AlphaFoldDB" id="A0A7W4K0D7"/>
<gene>
    <name evidence="3" type="ORF">HLH44_11455</name>
</gene>
<accession>A0A7W4K0D7</accession>
<protein>
    <recommendedName>
        <fullName evidence="2">Hedgehog/Intein (Hint) domain-containing protein</fullName>
    </recommendedName>
</protein>
<evidence type="ECO:0000259" key="2">
    <source>
        <dbReference type="Pfam" id="PF13403"/>
    </source>
</evidence>
<feature type="domain" description="Hedgehog/Intein (Hint)" evidence="2">
    <location>
        <begin position="368"/>
        <end position="506"/>
    </location>
</feature>
<proteinExistence type="predicted"/>
<reference evidence="3 4" key="1">
    <citation type="submission" date="2020-04" db="EMBL/GenBank/DDBJ databases">
        <title>Description of novel Gluconacetobacter.</title>
        <authorList>
            <person name="Sombolestani A."/>
        </authorList>
    </citation>
    <scope>NUCLEOTIDE SEQUENCE [LARGE SCALE GENOMIC DNA]</scope>
    <source>
        <strain evidence="3 4">LMG 22058</strain>
    </source>
</reference>
<dbReference type="Proteomes" id="UP000530320">
    <property type="component" value="Unassembled WGS sequence"/>
</dbReference>
<dbReference type="Pfam" id="PF13403">
    <property type="entry name" value="Hint_2"/>
    <property type="match status" value="1"/>
</dbReference>
<evidence type="ECO:0000313" key="4">
    <source>
        <dbReference type="Proteomes" id="UP000530320"/>
    </source>
</evidence>
<dbReference type="Gene3D" id="2.170.16.10">
    <property type="entry name" value="Hedgehog/Intein (Hint) domain"/>
    <property type="match status" value="1"/>
</dbReference>
<comment type="caution">
    <text evidence="3">The sequence shown here is derived from an EMBL/GenBank/DDBJ whole genome shotgun (WGS) entry which is preliminary data.</text>
</comment>
<dbReference type="InterPro" id="IPR028992">
    <property type="entry name" value="Hedgehog/Intein_dom"/>
</dbReference>
<evidence type="ECO:0000313" key="3">
    <source>
        <dbReference type="EMBL" id="MBB2198061.1"/>
    </source>
</evidence>
<sequence length="712" mass="74028">MATVSSTIPQPPPTITNTATTISGGTWTASLDPSGATVYSSGSTTVSGPVNLWGTAILNVNSGAVVSGLTAVAPFGNVGPTINVSAGGTIENSYTANGYLNVYSGGITQNNTYESEVTKIYSGGSSTKDVFTESDMSGWTSGTLNGTAFAGGDGTSYVYVYAGGSIAAPSVVNQSLTVNKGASYESATTPAAPPVITNTATTISGGIWTASRDPSGATVYSSGSTTVAGPVNLWGTAILNVTSGAVVSGLTAVAPFGNVGPTINVSAGGTIENSYTANGYLNVYSGGVTQNNTYESEVTNILSGGSSTNDVFTESYMSGWTSGMLNGTAFAGGDGTASVTVAAGGSISTPTVVNQALTVNKGASYEACFLAGTMIRTPTGEVAVEELSTGDTILAYVDGQPVARTIVWAGMARVHVRPRPAGDEAGWPLRIVKDAFADGVPYKDMLITSEHCLFFDGAFVPARMLVNGQSIFYDRSIPAYAYYHIETEDHAVVMADGVLTESYLDTGNREVFRQHGRIASLAPDRALTWNDAACPLDVSRAFVEPLFRRIAARAAQIGAPTRGSDHVLTDEMDLHLVTGAGAIIRPVRQNGAHVMFMLPADIQEVHIVSRASRPSDVIGPFVDDRRHLGVMIGEITLFEGSHSTEVTAHLSANERHGWSTSGQERLRWTTGNAILPLGARRSERMALLALEVRAGGPYFVPETDADAVARIA</sequence>
<dbReference type="SUPFAM" id="SSF51294">
    <property type="entry name" value="Hedgehog/intein (Hint) domain"/>
    <property type="match status" value="1"/>
</dbReference>
<feature type="region of interest" description="Disordered" evidence="1">
    <location>
        <begin position="1"/>
        <end position="21"/>
    </location>
</feature>
<dbReference type="RefSeq" id="WP_183009332.1">
    <property type="nucleotide sequence ID" value="NZ_JABEQP010000006.1"/>
</dbReference>
<organism evidence="3 4">
    <name type="scientific">Gluconacetobacter dulcium</name>
    <dbReference type="NCBI Taxonomy" id="2729096"/>
    <lineage>
        <taxon>Bacteria</taxon>
        <taxon>Pseudomonadati</taxon>
        <taxon>Pseudomonadota</taxon>
        <taxon>Alphaproteobacteria</taxon>
        <taxon>Acetobacterales</taxon>
        <taxon>Acetobacteraceae</taxon>
        <taxon>Gluconacetobacter</taxon>
    </lineage>
</organism>
<dbReference type="InterPro" id="IPR036844">
    <property type="entry name" value="Hint_dom_sf"/>
</dbReference>